<dbReference type="Proteomes" id="UP000004810">
    <property type="component" value="Unassembled WGS sequence"/>
</dbReference>
<protein>
    <submittedName>
        <fullName evidence="1">Uncharacterized protein</fullName>
    </submittedName>
</protein>
<dbReference type="AlphaFoldDB" id="J9B0L5"/>
<gene>
    <name evidence="1" type="ORF">WUBG_08655</name>
</gene>
<comment type="caution">
    <text evidence="1">The sequence shown here is derived from an EMBL/GenBank/DDBJ whole genome shotgun (WGS) entry which is preliminary data.</text>
</comment>
<evidence type="ECO:0000313" key="2">
    <source>
        <dbReference type="Proteomes" id="UP000004810"/>
    </source>
</evidence>
<feature type="non-terminal residue" evidence="1">
    <location>
        <position position="235"/>
    </location>
</feature>
<sequence length="235" mass="26802">TGIAEALAKKKKLLEQSVENWADIKILVDNVTEIDTHLENISSASSSTSMPVSDEFNIEKERLQKEWHQKTEAIGQLQMIHDAIEALRSKLTGNPKLSELIFLNAEIDSLNQQCINIVDISVINLRNRYLKEIEEELRTAITESFSRAEQRITELSVVGETDVQLAVDILQDYEKEAQGILSDDPRFLELVAAIKEAQKILKAKMDLFTGLQRFYETLDTIKQENKQWNTITSQQ</sequence>
<proteinExistence type="predicted"/>
<evidence type="ECO:0000313" key="1">
    <source>
        <dbReference type="EMBL" id="EJW80435.1"/>
    </source>
</evidence>
<organism evidence="1 2">
    <name type="scientific">Wuchereria bancrofti</name>
    <dbReference type="NCBI Taxonomy" id="6293"/>
    <lineage>
        <taxon>Eukaryota</taxon>
        <taxon>Metazoa</taxon>
        <taxon>Ecdysozoa</taxon>
        <taxon>Nematoda</taxon>
        <taxon>Chromadorea</taxon>
        <taxon>Rhabditida</taxon>
        <taxon>Spirurina</taxon>
        <taxon>Spiruromorpha</taxon>
        <taxon>Filarioidea</taxon>
        <taxon>Onchocercidae</taxon>
        <taxon>Wuchereria</taxon>
    </lineage>
</organism>
<dbReference type="EMBL" id="ADBV01004512">
    <property type="protein sequence ID" value="EJW80435.1"/>
    <property type="molecule type" value="Genomic_DNA"/>
</dbReference>
<feature type="non-terminal residue" evidence="1">
    <location>
        <position position="1"/>
    </location>
</feature>
<name>J9B0L5_WUCBA</name>
<reference evidence="2" key="1">
    <citation type="submission" date="2012-08" db="EMBL/GenBank/DDBJ databases">
        <title>The Genome Sequence of Wuchereria bancrofti.</title>
        <authorList>
            <person name="Nutman T.B."/>
            <person name="Fink D.L."/>
            <person name="Russ C."/>
            <person name="Young S."/>
            <person name="Zeng Q."/>
            <person name="Koehrsen M."/>
            <person name="Alvarado L."/>
            <person name="Berlin A."/>
            <person name="Chapman S.B."/>
            <person name="Chen Z."/>
            <person name="Freedman E."/>
            <person name="Gellesch M."/>
            <person name="Goldberg J."/>
            <person name="Griggs A."/>
            <person name="Gujja S."/>
            <person name="Heilman E.R."/>
            <person name="Heiman D."/>
            <person name="Hepburn T."/>
            <person name="Howarth C."/>
            <person name="Jen D."/>
            <person name="Larson L."/>
            <person name="Lewis B."/>
            <person name="Mehta T."/>
            <person name="Park D."/>
            <person name="Pearson M."/>
            <person name="Roberts A."/>
            <person name="Saif S."/>
            <person name="Shea T."/>
            <person name="Shenoy N."/>
            <person name="Sisk P."/>
            <person name="Stolte C."/>
            <person name="Sykes S."/>
            <person name="Walk T."/>
            <person name="White J."/>
            <person name="Yandava C."/>
            <person name="Haas B."/>
            <person name="Henn M.R."/>
            <person name="Nusbaum C."/>
            <person name="Birren B."/>
        </authorList>
    </citation>
    <scope>NUCLEOTIDE SEQUENCE [LARGE SCALE GENOMIC DNA]</scope>
    <source>
        <strain evidence="2">NA</strain>
    </source>
</reference>
<accession>J9B0L5</accession>